<evidence type="ECO:0000313" key="1">
    <source>
        <dbReference type="EMBL" id="KAJ0052472.1"/>
    </source>
</evidence>
<organism evidence="1 2">
    <name type="scientific">Pistacia integerrima</name>
    <dbReference type="NCBI Taxonomy" id="434235"/>
    <lineage>
        <taxon>Eukaryota</taxon>
        <taxon>Viridiplantae</taxon>
        <taxon>Streptophyta</taxon>
        <taxon>Embryophyta</taxon>
        <taxon>Tracheophyta</taxon>
        <taxon>Spermatophyta</taxon>
        <taxon>Magnoliopsida</taxon>
        <taxon>eudicotyledons</taxon>
        <taxon>Gunneridae</taxon>
        <taxon>Pentapetalae</taxon>
        <taxon>rosids</taxon>
        <taxon>malvids</taxon>
        <taxon>Sapindales</taxon>
        <taxon>Anacardiaceae</taxon>
        <taxon>Pistacia</taxon>
    </lineage>
</organism>
<reference evidence="2" key="1">
    <citation type="journal article" date="2023" name="G3 (Bethesda)">
        <title>Genome assembly and association tests identify interacting loci associated with vigor, precocity, and sex in interspecific pistachio rootstocks.</title>
        <authorList>
            <person name="Palmer W."/>
            <person name="Jacygrad E."/>
            <person name="Sagayaradj S."/>
            <person name="Cavanaugh K."/>
            <person name="Han R."/>
            <person name="Bertier L."/>
            <person name="Beede B."/>
            <person name="Kafkas S."/>
            <person name="Golino D."/>
            <person name="Preece J."/>
            <person name="Michelmore R."/>
        </authorList>
    </citation>
    <scope>NUCLEOTIDE SEQUENCE [LARGE SCALE GENOMIC DNA]</scope>
</reference>
<gene>
    <name evidence="1" type="ORF">Pint_03430</name>
</gene>
<proteinExistence type="predicted"/>
<comment type="caution">
    <text evidence="1">The sequence shown here is derived from an EMBL/GenBank/DDBJ whole genome shotgun (WGS) entry which is preliminary data.</text>
</comment>
<sequence>MFTMGIQPAAAPSSVNDTEIRKQISEEFFLKDRGEHNSFTIIIPIVIALILLWILMIIVYVYITRRKSARVYSL</sequence>
<dbReference type="Proteomes" id="UP001163603">
    <property type="component" value="Chromosome 1"/>
</dbReference>
<dbReference type="EMBL" id="CM047736">
    <property type="protein sequence ID" value="KAJ0052472.1"/>
    <property type="molecule type" value="Genomic_DNA"/>
</dbReference>
<accession>A0ACC0ZKB0</accession>
<name>A0ACC0ZKB0_9ROSI</name>
<protein>
    <submittedName>
        <fullName evidence="1">Uncharacterized protein</fullName>
    </submittedName>
</protein>
<evidence type="ECO:0000313" key="2">
    <source>
        <dbReference type="Proteomes" id="UP001163603"/>
    </source>
</evidence>
<keyword evidence="2" id="KW-1185">Reference proteome</keyword>